<dbReference type="EMBL" id="JASCZI010212236">
    <property type="protein sequence ID" value="MED6198834.1"/>
    <property type="molecule type" value="Genomic_DNA"/>
</dbReference>
<accession>A0ABU6XP63</accession>
<gene>
    <name evidence="2" type="ORF">PIB30_070258</name>
</gene>
<organism evidence="2 3">
    <name type="scientific">Stylosanthes scabra</name>
    <dbReference type="NCBI Taxonomy" id="79078"/>
    <lineage>
        <taxon>Eukaryota</taxon>
        <taxon>Viridiplantae</taxon>
        <taxon>Streptophyta</taxon>
        <taxon>Embryophyta</taxon>
        <taxon>Tracheophyta</taxon>
        <taxon>Spermatophyta</taxon>
        <taxon>Magnoliopsida</taxon>
        <taxon>eudicotyledons</taxon>
        <taxon>Gunneridae</taxon>
        <taxon>Pentapetalae</taxon>
        <taxon>rosids</taxon>
        <taxon>fabids</taxon>
        <taxon>Fabales</taxon>
        <taxon>Fabaceae</taxon>
        <taxon>Papilionoideae</taxon>
        <taxon>50 kb inversion clade</taxon>
        <taxon>dalbergioids sensu lato</taxon>
        <taxon>Dalbergieae</taxon>
        <taxon>Pterocarpus clade</taxon>
        <taxon>Stylosanthes</taxon>
    </lineage>
</organism>
<proteinExistence type="predicted"/>
<feature type="region of interest" description="Disordered" evidence="1">
    <location>
        <begin position="85"/>
        <end position="104"/>
    </location>
</feature>
<feature type="compositionally biased region" description="Acidic residues" evidence="1">
    <location>
        <begin position="120"/>
        <end position="160"/>
    </location>
</feature>
<reference evidence="2 3" key="1">
    <citation type="journal article" date="2023" name="Plants (Basel)">
        <title>Bridging the Gap: Combining Genomics and Transcriptomics Approaches to Understand Stylosanthes scabra, an Orphan Legume from the Brazilian Caatinga.</title>
        <authorList>
            <person name="Ferreira-Neto J.R.C."/>
            <person name="da Silva M.D."/>
            <person name="Binneck E."/>
            <person name="de Melo N.F."/>
            <person name="da Silva R.H."/>
            <person name="de Melo A.L.T.M."/>
            <person name="Pandolfi V."/>
            <person name="Bustamante F.O."/>
            <person name="Brasileiro-Vidal A.C."/>
            <person name="Benko-Iseppon A.M."/>
        </authorList>
    </citation>
    <scope>NUCLEOTIDE SEQUENCE [LARGE SCALE GENOMIC DNA]</scope>
    <source>
        <tissue evidence="2">Leaves</tissue>
    </source>
</reference>
<evidence type="ECO:0000313" key="2">
    <source>
        <dbReference type="EMBL" id="MED6198834.1"/>
    </source>
</evidence>
<evidence type="ECO:0000313" key="3">
    <source>
        <dbReference type="Proteomes" id="UP001341840"/>
    </source>
</evidence>
<evidence type="ECO:0000256" key="1">
    <source>
        <dbReference type="SAM" id="MobiDB-lite"/>
    </source>
</evidence>
<sequence>MSYTCNRTGYRVTAHIGVTCKSRFLDRAAAWVYREVARLHGLHSILKLVWIPLQRYPVSKTKELRTSRERGRGAFVRELSRAAPKEEVVNNASSDSEVNKEDEDAAMELIAMDEPLILEKEDEEEEKEDPEEEEEEEEEGEDPEAEEEILEHFCDEDDYEDYFSAKMTTFPMAPLGATDLQDAKARA</sequence>
<keyword evidence="3" id="KW-1185">Reference proteome</keyword>
<comment type="caution">
    <text evidence="2">The sequence shown here is derived from an EMBL/GenBank/DDBJ whole genome shotgun (WGS) entry which is preliminary data.</text>
</comment>
<dbReference type="Proteomes" id="UP001341840">
    <property type="component" value="Unassembled WGS sequence"/>
</dbReference>
<name>A0ABU6XP63_9FABA</name>
<feature type="region of interest" description="Disordered" evidence="1">
    <location>
        <begin position="113"/>
        <end position="160"/>
    </location>
</feature>
<protein>
    <submittedName>
        <fullName evidence="2">Uncharacterized protein</fullName>
    </submittedName>
</protein>